<keyword evidence="2" id="KW-0812">Transmembrane</keyword>
<keyword evidence="4" id="KW-1185">Reference proteome</keyword>
<organism evidence="3 4">
    <name type="scientific">Dongia soli</name>
    <dbReference type="NCBI Taxonomy" id="600628"/>
    <lineage>
        <taxon>Bacteria</taxon>
        <taxon>Pseudomonadati</taxon>
        <taxon>Pseudomonadota</taxon>
        <taxon>Alphaproteobacteria</taxon>
        <taxon>Rhodospirillales</taxon>
        <taxon>Dongiaceae</taxon>
        <taxon>Dongia</taxon>
    </lineage>
</organism>
<comment type="caution">
    <text evidence="3">The sequence shown here is derived from an EMBL/GenBank/DDBJ whole genome shotgun (WGS) entry which is preliminary data.</text>
</comment>
<dbReference type="SUPFAM" id="SSF56954">
    <property type="entry name" value="Outer membrane efflux proteins (OEP)"/>
    <property type="match status" value="1"/>
</dbReference>
<dbReference type="Proteomes" id="UP001279642">
    <property type="component" value="Unassembled WGS sequence"/>
</dbReference>
<name>A0ABU5E9G5_9PROT</name>
<dbReference type="InterPro" id="IPR003423">
    <property type="entry name" value="OMP_efflux"/>
</dbReference>
<protein>
    <submittedName>
        <fullName evidence="3">AdeC/AdeK/OprM family multidrug efflux complex outer membrane factor</fullName>
    </submittedName>
</protein>
<dbReference type="Gene3D" id="1.20.1600.10">
    <property type="entry name" value="Outer membrane efflux proteins (OEP)"/>
    <property type="match status" value="1"/>
</dbReference>
<sequence>MIRTGISLALTAIMLTGCINLQPDYQRPEMAAPDAWPSGPAYREVAKTDKTVAVADIGWSEFFLDPRLRQLIERGIANNRDLRVAVLNIERARALYRIQRADLLPTINAEASADIEHASRRTSVTGQSETSHIYSVGAGVSGYELDLFGRIRSLNDQALEDFFATEEARRATQITLVSDIATAYLTLAADQDLLKLAQDTLASQQQSYKITQRSFEIGVASALDLRQAQTSVDTARVDIARFSAIVAQDRNALALLVGTTVPDNLLPTEPIATMTAMQDIEPGIPSEVLLRRPDILEAEHQLKGANANIGAARAAFFPKITLTATSGSVSDALSTLFKAGTGGWAFAPDIVLPIFDFGRNQASLDAAKADRDISVAQYDKAIQTAFREVADALADYGTLDDQLDAQRSLVEATEDSYRLSDARYRKGVENYLNVLDSQRSMYSAEQDLINVRLAKQTNLVTLYKVLGGGWQKTGAEPAS</sequence>
<dbReference type="PANTHER" id="PTHR30203">
    <property type="entry name" value="OUTER MEMBRANE CATION EFFLUX PROTEIN"/>
    <property type="match status" value="1"/>
</dbReference>
<dbReference type="Gene3D" id="2.20.200.10">
    <property type="entry name" value="Outer membrane efflux proteins (OEP)"/>
    <property type="match status" value="1"/>
</dbReference>
<accession>A0ABU5E9G5</accession>
<dbReference type="EMBL" id="JAXCLW010000002">
    <property type="protein sequence ID" value="MDY0882791.1"/>
    <property type="molecule type" value="Genomic_DNA"/>
</dbReference>
<keyword evidence="2" id="KW-0472">Membrane</keyword>
<comment type="subcellular location">
    <subcellularLocation>
        <location evidence="2">Cell membrane</location>
        <topology evidence="2">Lipid-anchor</topology>
    </subcellularLocation>
</comment>
<evidence type="ECO:0000256" key="2">
    <source>
        <dbReference type="RuleBase" id="RU362097"/>
    </source>
</evidence>
<evidence type="ECO:0000313" key="3">
    <source>
        <dbReference type="EMBL" id="MDY0882791.1"/>
    </source>
</evidence>
<evidence type="ECO:0000256" key="1">
    <source>
        <dbReference type="ARBA" id="ARBA00007613"/>
    </source>
</evidence>
<dbReference type="RefSeq" id="WP_320507852.1">
    <property type="nucleotide sequence ID" value="NZ_JAXCLW010000002.1"/>
</dbReference>
<dbReference type="NCBIfam" id="TIGR01845">
    <property type="entry name" value="outer_NodT"/>
    <property type="match status" value="1"/>
</dbReference>
<keyword evidence="2" id="KW-0564">Palmitate</keyword>
<dbReference type="PANTHER" id="PTHR30203:SF32">
    <property type="entry name" value="CATION EFFLUX SYSTEM PROTEIN CUSC"/>
    <property type="match status" value="1"/>
</dbReference>
<gene>
    <name evidence="3" type="primary">adeC</name>
    <name evidence="3" type="ORF">SMD27_08045</name>
</gene>
<proteinExistence type="inferred from homology"/>
<evidence type="ECO:0000313" key="4">
    <source>
        <dbReference type="Proteomes" id="UP001279642"/>
    </source>
</evidence>
<dbReference type="Pfam" id="PF02321">
    <property type="entry name" value="OEP"/>
    <property type="match status" value="2"/>
</dbReference>
<dbReference type="PROSITE" id="PS51257">
    <property type="entry name" value="PROKAR_LIPOPROTEIN"/>
    <property type="match status" value="1"/>
</dbReference>
<comment type="similarity">
    <text evidence="1 2">Belongs to the outer membrane factor (OMF) (TC 1.B.17) family.</text>
</comment>
<dbReference type="InterPro" id="IPR010131">
    <property type="entry name" value="MdtP/NodT-like"/>
</dbReference>
<reference evidence="3 4" key="1">
    <citation type="journal article" date="2016" name="Antonie Van Leeuwenhoek">
        <title>Dongia soli sp. nov., isolated from soil from Dokdo, Korea.</title>
        <authorList>
            <person name="Kim D.U."/>
            <person name="Lee H."/>
            <person name="Kim H."/>
            <person name="Kim S.G."/>
            <person name="Ka J.O."/>
        </authorList>
    </citation>
    <scope>NUCLEOTIDE SEQUENCE [LARGE SCALE GENOMIC DNA]</scope>
    <source>
        <strain evidence="3 4">D78</strain>
    </source>
</reference>
<keyword evidence="2" id="KW-0449">Lipoprotein</keyword>
<keyword evidence="2" id="KW-1134">Transmembrane beta strand</keyword>